<protein>
    <submittedName>
        <fullName evidence="5">P-loop NTPase</fullName>
    </submittedName>
</protein>
<dbReference type="PIRSF" id="PIRSF005647">
    <property type="entry name" value="CooC"/>
    <property type="match status" value="1"/>
</dbReference>
<sequence>MKIAISGKGGVGKTTIMALLAGEFKKSGKDVLIIDADSSPHMAETLGVANPEKIRAIADMTKLLVERSGKTEGSPMYNINPEVNDLLVDFMHDHDGMKLMVLGAIQTGDKGCACPESNVLRRMLTKLLLSENQVVLLDMEAGVEHLGRGTIAGIDHLLIVVIPSKSSIRTALKVQKLAQDVKIPTISFVGNLVTDEEDKTFLETGLGTRPIAFFKDSKEIRKAERRETPVNTLDAPAGNAPKKLMDAITQQNQA</sequence>
<comment type="caution">
    <text evidence="5">The sequence shown here is derived from an EMBL/GenBank/DDBJ whole genome shotgun (WGS) entry which is preliminary data.</text>
</comment>
<dbReference type="InterPro" id="IPR014433">
    <property type="entry name" value="CooC"/>
</dbReference>
<dbReference type="InterPro" id="IPR002586">
    <property type="entry name" value="CobQ/CobB/MinD/ParA_Nub-bd_dom"/>
</dbReference>
<dbReference type="InterPro" id="IPR027417">
    <property type="entry name" value="P-loop_NTPase"/>
</dbReference>
<keyword evidence="6" id="KW-1185">Reference proteome</keyword>
<feature type="domain" description="CobQ/CobB/MinD/ParA nucleotide binding" evidence="4">
    <location>
        <begin position="3"/>
        <end position="208"/>
    </location>
</feature>
<evidence type="ECO:0000259" key="4">
    <source>
        <dbReference type="Pfam" id="PF01656"/>
    </source>
</evidence>
<evidence type="ECO:0000256" key="1">
    <source>
        <dbReference type="ARBA" id="ARBA00022741"/>
    </source>
</evidence>
<keyword evidence="1" id="KW-0547">Nucleotide-binding</keyword>
<keyword evidence="2" id="KW-0067">ATP-binding</keyword>
<evidence type="ECO:0000313" key="6">
    <source>
        <dbReference type="Proteomes" id="UP000717534"/>
    </source>
</evidence>
<proteinExistence type="predicted"/>
<evidence type="ECO:0000313" key="5">
    <source>
        <dbReference type="EMBL" id="MBN4068016.1"/>
    </source>
</evidence>
<dbReference type="SUPFAM" id="SSF52540">
    <property type="entry name" value="P-loop containing nucleoside triphosphate hydrolases"/>
    <property type="match status" value="1"/>
</dbReference>
<dbReference type="Pfam" id="PF01656">
    <property type="entry name" value="CbiA"/>
    <property type="match status" value="1"/>
</dbReference>
<name>A0ABS3ASC3_9BACT</name>
<reference evidence="5 6" key="1">
    <citation type="submission" date="2021-02" db="EMBL/GenBank/DDBJ databases">
        <title>Activity-based single-cell genomes from oceanic crustal fluid captures similar information to metagenomic and metatranscriptomic surveys with orders of magnitude less sampling.</title>
        <authorList>
            <person name="D'Angelo T.S."/>
            <person name="Orcutt B.N."/>
        </authorList>
    </citation>
    <scope>NUCLEOTIDE SEQUENCE [LARGE SCALE GENOMIC DNA]</scope>
    <source>
        <strain evidence="5">AH-315-G02</strain>
    </source>
</reference>
<feature type="region of interest" description="Disordered" evidence="3">
    <location>
        <begin position="224"/>
        <end position="254"/>
    </location>
</feature>
<dbReference type="InterPro" id="IPR050625">
    <property type="entry name" value="ParA/MinD_ATPase"/>
</dbReference>
<dbReference type="PANTHER" id="PTHR43384">
    <property type="entry name" value="SEPTUM SITE-DETERMINING PROTEIN MIND HOMOLOG, CHLOROPLASTIC-RELATED"/>
    <property type="match status" value="1"/>
</dbReference>
<evidence type="ECO:0000256" key="3">
    <source>
        <dbReference type="SAM" id="MobiDB-lite"/>
    </source>
</evidence>
<gene>
    <name evidence="5" type="ORF">JYU06_00620</name>
</gene>
<evidence type="ECO:0000256" key="2">
    <source>
        <dbReference type="ARBA" id="ARBA00022840"/>
    </source>
</evidence>
<accession>A0ABS3ASC3</accession>
<dbReference type="Proteomes" id="UP000717534">
    <property type="component" value="Unassembled WGS sequence"/>
</dbReference>
<organism evidence="5 6">
    <name type="scientific">Desulfotalea psychrophila</name>
    <dbReference type="NCBI Taxonomy" id="84980"/>
    <lineage>
        <taxon>Bacteria</taxon>
        <taxon>Pseudomonadati</taxon>
        <taxon>Thermodesulfobacteriota</taxon>
        <taxon>Desulfobulbia</taxon>
        <taxon>Desulfobulbales</taxon>
        <taxon>Desulfocapsaceae</taxon>
        <taxon>Desulfotalea</taxon>
    </lineage>
</organism>
<dbReference type="PANTHER" id="PTHR43384:SF6">
    <property type="entry name" value="SEPTUM SITE-DETERMINING PROTEIN MIND HOMOLOG, CHLOROPLASTIC"/>
    <property type="match status" value="1"/>
</dbReference>
<dbReference type="Gene3D" id="3.40.50.300">
    <property type="entry name" value="P-loop containing nucleotide triphosphate hydrolases"/>
    <property type="match status" value="1"/>
</dbReference>
<dbReference type="EMBL" id="JAFITO010000002">
    <property type="protein sequence ID" value="MBN4068016.1"/>
    <property type="molecule type" value="Genomic_DNA"/>
</dbReference>